<dbReference type="eggNOG" id="COG3610">
    <property type="taxonomic scope" value="Bacteria"/>
</dbReference>
<dbReference type="AlphaFoldDB" id="Q97GU9"/>
<dbReference type="InterPro" id="IPR024528">
    <property type="entry name" value="ThrE_2"/>
</dbReference>
<keyword evidence="11" id="KW-1185">Reference proteome</keyword>
<keyword evidence="2" id="KW-1003">Cell membrane</keyword>
<dbReference type="EMBL" id="AE001437">
    <property type="protein sequence ID" value="AAK80223.1"/>
    <property type="molecule type" value="Genomic_DNA"/>
</dbReference>
<evidence type="ECO:0000256" key="5">
    <source>
        <dbReference type="ARBA" id="ARBA00022989"/>
    </source>
</evidence>
<keyword evidence="6 8" id="KW-0472">Membrane</keyword>
<dbReference type="KEGG" id="cac:CA_C2266"/>
<evidence type="ECO:0000259" key="9">
    <source>
        <dbReference type="Pfam" id="PF12821"/>
    </source>
</evidence>
<evidence type="ECO:0000313" key="10">
    <source>
        <dbReference type="EMBL" id="AAK80223.1"/>
    </source>
</evidence>
<dbReference type="RefSeq" id="WP_010965564.1">
    <property type="nucleotide sequence ID" value="NC_003030.1"/>
</dbReference>
<evidence type="ECO:0000256" key="4">
    <source>
        <dbReference type="ARBA" id="ARBA00022692"/>
    </source>
</evidence>
<keyword evidence="4 8" id="KW-0812">Transmembrane</keyword>
<dbReference type="InterPro" id="IPR050539">
    <property type="entry name" value="ThrE_Dicarb/AminoAcid_Exp"/>
</dbReference>
<keyword evidence="5 8" id="KW-1133">Transmembrane helix</keyword>
<comment type="similarity">
    <text evidence="7">Belongs to the ThrE exporter (TC 2.A.79) family.</text>
</comment>
<dbReference type="HOGENOM" id="CLU_117642_0_0_9"/>
<evidence type="ECO:0000313" key="11">
    <source>
        <dbReference type="Proteomes" id="UP000000814"/>
    </source>
</evidence>
<name>Q97GU9_CLOAB</name>
<protein>
    <submittedName>
        <fullName evidence="10">Uncharacterized conserved membrane protein</fullName>
    </submittedName>
</protein>
<feature type="transmembrane region" description="Helical" evidence="8">
    <location>
        <begin position="39"/>
        <end position="64"/>
    </location>
</feature>
<evidence type="ECO:0000256" key="1">
    <source>
        <dbReference type="ARBA" id="ARBA00004651"/>
    </source>
</evidence>
<dbReference type="PIR" id="D97179">
    <property type="entry name" value="D97179"/>
</dbReference>
<evidence type="ECO:0000256" key="7">
    <source>
        <dbReference type="ARBA" id="ARBA00034125"/>
    </source>
</evidence>
<dbReference type="PANTHER" id="PTHR34390:SF1">
    <property type="entry name" value="SUCCINATE TRANSPORTER SUBUNIT YJJB-RELATED"/>
    <property type="match status" value="1"/>
</dbReference>
<gene>
    <name evidence="10" type="ordered locus">CA_C2266</name>
</gene>
<proteinExistence type="inferred from homology"/>
<dbReference type="Proteomes" id="UP000000814">
    <property type="component" value="Chromosome"/>
</dbReference>
<dbReference type="PATRIC" id="fig|272562.8.peg.2466"/>
<evidence type="ECO:0000256" key="2">
    <source>
        <dbReference type="ARBA" id="ARBA00022475"/>
    </source>
</evidence>
<accession>Q97GU9</accession>
<dbReference type="GO" id="GO:0015744">
    <property type="term" value="P:succinate transport"/>
    <property type="evidence" value="ECO:0007669"/>
    <property type="project" value="TreeGrafter"/>
</dbReference>
<sequence>MILNFLYSFMACIAFSFLFNVKGKKILIASFGGALGWVIYMFCLDIKVSVTSSIFIASIIVSIYSEIMARISKTPAIVYSVTGIIPLVPGNGMYYTMYETISGKLTKAGEWGFKTLMYAGAISIAIMLVSSIARLLKSGTNNYVKAIINKKM</sequence>
<dbReference type="Pfam" id="PF12821">
    <property type="entry name" value="ThrE_2"/>
    <property type="match status" value="1"/>
</dbReference>
<feature type="transmembrane region" description="Helical" evidence="8">
    <location>
        <begin position="116"/>
        <end position="136"/>
    </location>
</feature>
<dbReference type="GeneID" id="44998744"/>
<feature type="transmembrane region" description="Helical" evidence="8">
    <location>
        <begin position="76"/>
        <end position="96"/>
    </location>
</feature>
<dbReference type="STRING" id="272562.CA_C2266"/>
<evidence type="ECO:0000256" key="6">
    <source>
        <dbReference type="ARBA" id="ARBA00023136"/>
    </source>
</evidence>
<dbReference type="GO" id="GO:0005886">
    <property type="term" value="C:plasma membrane"/>
    <property type="evidence" value="ECO:0007669"/>
    <property type="project" value="UniProtKB-SubCell"/>
</dbReference>
<organism evidence="10 11">
    <name type="scientific">Clostridium acetobutylicum (strain ATCC 824 / DSM 792 / JCM 1419 / IAM 19013 / LMG 5710 / NBRC 13948 / NRRL B-527 / VKM B-1787 / 2291 / W)</name>
    <dbReference type="NCBI Taxonomy" id="272562"/>
    <lineage>
        <taxon>Bacteria</taxon>
        <taxon>Bacillati</taxon>
        <taxon>Bacillota</taxon>
        <taxon>Clostridia</taxon>
        <taxon>Eubacteriales</taxon>
        <taxon>Clostridiaceae</taxon>
        <taxon>Clostridium</taxon>
    </lineage>
</organism>
<evidence type="ECO:0000256" key="3">
    <source>
        <dbReference type="ARBA" id="ARBA00022519"/>
    </source>
</evidence>
<dbReference type="PANTHER" id="PTHR34390">
    <property type="entry name" value="UPF0442 PROTEIN YJJB-RELATED"/>
    <property type="match status" value="1"/>
</dbReference>
<reference evidence="10 11" key="1">
    <citation type="journal article" date="2001" name="J. Bacteriol.">
        <title>Genome sequence and comparative analysis of the solvent-producing bacterium Clostridium acetobutylicum.</title>
        <authorList>
            <person name="Nolling J."/>
            <person name="Breton G."/>
            <person name="Omelchenko M.V."/>
            <person name="Makarova K.S."/>
            <person name="Zeng Q."/>
            <person name="Gibson R."/>
            <person name="Lee H.M."/>
            <person name="Dubois J."/>
            <person name="Qiu D."/>
            <person name="Hitti J."/>
            <person name="Wolf Y.I."/>
            <person name="Tatusov R.L."/>
            <person name="Sabathe F."/>
            <person name="Doucette-Stamm L."/>
            <person name="Soucaille P."/>
            <person name="Daly M.J."/>
            <person name="Bennett G.N."/>
            <person name="Koonin E.V."/>
            <person name="Smith D.R."/>
        </authorList>
    </citation>
    <scope>NUCLEOTIDE SEQUENCE [LARGE SCALE GENOMIC DNA]</scope>
    <source>
        <strain evidence="11">ATCC 824 / DSM 792 / JCM 1419 / LMG 5710 / VKM B-1787</strain>
    </source>
</reference>
<comment type="subcellular location">
    <subcellularLocation>
        <location evidence="1">Cell membrane</location>
        <topology evidence="1">Multi-pass membrane protein</topology>
    </subcellularLocation>
</comment>
<evidence type="ECO:0000256" key="8">
    <source>
        <dbReference type="SAM" id="Phobius"/>
    </source>
</evidence>
<feature type="domain" description="Threonine/Serine exporter ThrE" evidence="9">
    <location>
        <begin position="4"/>
        <end position="132"/>
    </location>
</feature>
<keyword evidence="3" id="KW-0997">Cell inner membrane</keyword>
<dbReference type="OrthoDB" id="9810047at2"/>